<proteinExistence type="predicted"/>
<feature type="region of interest" description="Disordered" evidence="1">
    <location>
        <begin position="114"/>
        <end position="143"/>
    </location>
</feature>
<evidence type="ECO:0000256" key="1">
    <source>
        <dbReference type="SAM" id="MobiDB-lite"/>
    </source>
</evidence>
<keyword evidence="2" id="KW-0812">Transmembrane</keyword>
<reference evidence="3 4" key="1">
    <citation type="submission" date="2021-11" db="EMBL/GenBank/DDBJ databases">
        <title>Draft genome sequence of Actinomycetospora sp. SF1 isolated from the rhizosphere soil.</title>
        <authorList>
            <person name="Duangmal K."/>
            <person name="Chantavorakit T."/>
        </authorList>
    </citation>
    <scope>NUCLEOTIDE SEQUENCE [LARGE SCALE GENOMIC DNA]</scope>
    <source>
        <strain evidence="3 4">TBRC 5722</strain>
    </source>
</reference>
<feature type="region of interest" description="Disordered" evidence="1">
    <location>
        <begin position="159"/>
        <end position="279"/>
    </location>
</feature>
<accession>A0ABS8PE39</accession>
<feature type="compositionally biased region" description="Low complexity" evidence="1">
    <location>
        <begin position="228"/>
        <end position="279"/>
    </location>
</feature>
<gene>
    <name evidence="3" type="ORF">LQ327_24520</name>
</gene>
<feature type="compositionally biased region" description="Pro residues" evidence="1">
    <location>
        <begin position="214"/>
        <end position="227"/>
    </location>
</feature>
<feature type="compositionally biased region" description="Low complexity" evidence="1">
    <location>
        <begin position="168"/>
        <end position="213"/>
    </location>
</feature>
<evidence type="ECO:0000256" key="2">
    <source>
        <dbReference type="SAM" id="Phobius"/>
    </source>
</evidence>
<sequence length="279" mass="25660">MEPRSMPAPAGVDGGTFDPGAAWVCLTADDGRGARRRRVAVAGVSLMGAAAVSTAVFQTVTGTSTSLAMTPGLGALFAGVQTPTPQGPAIAPTAVAAPAITDLGPAPGSVVAPPPSTQVGLRALNGPLPGPGGSAGPARALPAAPAPLAGGTAGGFGGSGAGGGAGPGAPAAGSPAGSTGAPSSRPTSTTPSATTDPTSTRPTSSAPSSTAPKPTTPKPTTPKPPSTTTPSPTSSASPSTSPSSSSSAPSASSAPSSASSKPSGSPSSGGSKSSGHSSS</sequence>
<protein>
    <submittedName>
        <fullName evidence="3">Uncharacterized protein</fullName>
    </submittedName>
</protein>
<keyword evidence="2" id="KW-1133">Transmembrane helix</keyword>
<dbReference type="Proteomes" id="UP001199469">
    <property type="component" value="Unassembled WGS sequence"/>
</dbReference>
<keyword evidence="4" id="KW-1185">Reference proteome</keyword>
<name>A0ABS8PE39_9PSEU</name>
<dbReference type="RefSeq" id="WP_230738403.1">
    <property type="nucleotide sequence ID" value="NZ_JAJNDB010000006.1"/>
</dbReference>
<keyword evidence="2" id="KW-0472">Membrane</keyword>
<organism evidence="3 4">
    <name type="scientific">Actinomycetospora endophytica</name>
    <dbReference type="NCBI Taxonomy" id="2291215"/>
    <lineage>
        <taxon>Bacteria</taxon>
        <taxon>Bacillati</taxon>
        <taxon>Actinomycetota</taxon>
        <taxon>Actinomycetes</taxon>
        <taxon>Pseudonocardiales</taxon>
        <taxon>Pseudonocardiaceae</taxon>
        <taxon>Actinomycetospora</taxon>
    </lineage>
</organism>
<feature type="transmembrane region" description="Helical" evidence="2">
    <location>
        <begin position="39"/>
        <end position="57"/>
    </location>
</feature>
<evidence type="ECO:0000313" key="3">
    <source>
        <dbReference type="EMBL" id="MCD2196544.1"/>
    </source>
</evidence>
<evidence type="ECO:0000313" key="4">
    <source>
        <dbReference type="Proteomes" id="UP001199469"/>
    </source>
</evidence>
<dbReference type="EMBL" id="JAJNDB010000006">
    <property type="protein sequence ID" value="MCD2196544.1"/>
    <property type="molecule type" value="Genomic_DNA"/>
</dbReference>
<comment type="caution">
    <text evidence="3">The sequence shown here is derived from an EMBL/GenBank/DDBJ whole genome shotgun (WGS) entry which is preliminary data.</text>
</comment>